<feature type="transmembrane region" description="Helical" evidence="1">
    <location>
        <begin position="254"/>
        <end position="274"/>
    </location>
</feature>
<reference evidence="3" key="1">
    <citation type="submission" date="2022-11" db="UniProtKB">
        <authorList>
            <consortium name="WormBaseParasite"/>
        </authorList>
    </citation>
    <scope>IDENTIFICATION</scope>
</reference>
<keyword evidence="1" id="KW-0812">Transmembrane</keyword>
<accession>A0A914E581</accession>
<dbReference type="AlphaFoldDB" id="A0A914E581"/>
<feature type="transmembrane region" description="Helical" evidence="1">
    <location>
        <begin position="139"/>
        <end position="159"/>
    </location>
</feature>
<protein>
    <submittedName>
        <fullName evidence="3">Uncharacterized protein</fullName>
    </submittedName>
</protein>
<evidence type="ECO:0000313" key="2">
    <source>
        <dbReference type="Proteomes" id="UP000887540"/>
    </source>
</evidence>
<feature type="transmembrane region" description="Helical" evidence="1">
    <location>
        <begin position="107"/>
        <end position="127"/>
    </location>
</feature>
<proteinExistence type="predicted"/>
<evidence type="ECO:0000256" key="1">
    <source>
        <dbReference type="SAM" id="Phobius"/>
    </source>
</evidence>
<evidence type="ECO:0000313" key="3">
    <source>
        <dbReference type="WBParaSite" id="ACRNAN_scaffold558.g24071.t1"/>
    </source>
</evidence>
<keyword evidence="1" id="KW-0472">Membrane</keyword>
<name>A0A914E581_9BILA</name>
<organism evidence="2 3">
    <name type="scientific">Acrobeloides nanus</name>
    <dbReference type="NCBI Taxonomy" id="290746"/>
    <lineage>
        <taxon>Eukaryota</taxon>
        <taxon>Metazoa</taxon>
        <taxon>Ecdysozoa</taxon>
        <taxon>Nematoda</taxon>
        <taxon>Chromadorea</taxon>
        <taxon>Rhabditida</taxon>
        <taxon>Tylenchina</taxon>
        <taxon>Cephalobomorpha</taxon>
        <taxon>Cephaloboidea</taxon>
        <taxon>Cephalobidae</taxon>
        <taxon>Acrobeloides</taxon>
    </lineage>
</organism>
<dbReference type="WBParaSite" id="ACRNAN_scaffold558.g24071.t1">
    <property type="protein sequence ID" value="ACRNAN_scaffold558.g24071.t1"/>
    <property type="gene ID" value="ACRNAN_scaffold558.g24071"/>
</dbReference>
<keyword evidence="2" id="KW-1185">Reference proteome</keyword>
<feature type="transmembrane region" description="Helical" evidence="1">
    <location>
        <begin position="219"/>
        <end position="242"/>
    </location>
</feature>
<feature type="transmembrane region" description="Helical" evidence="1">
    <location>
        <begin position="83"/>
        <end position="101"/>
    </location>
</feature>
<keyword evidence="1" id="KW-1133">Transmembrane helix</keyword>
<dbReference type="Proteomes" id="UP000887540">
    <property type="component" value="Unplaced"/>
</dbReference>
<sequence length="293" mass="33254">MEIIREIGILSKEIGESTIIRMAHSCRGFYEGVVGECKQFDQVWKKKIKPKSEELKTKAKATLADNSPLDPTNQKKRNTCMEFYFGISILLLGLISGEYTGAMVGNLYSSSWFEVGLLFALPIYYWSKQSEYYDETKNRMCLFLKLFVLGALLGHVFPLRIMNTVPASIASLPFFFAVLLDPKLEFLPLYGGRKMLVGVATVITFSSCYMMDFMGELGFISNVFLLFHSALLYGHFSYLCAAMKNNELIEHEKLQLIYLFSLALVQLALTTFSFPATYHATVEAPTEHFHSEH</sequence>